<dbReference type="InterPro" id="IPR002716">
    <property type="entry name" value="PIN_dom"/>
</dbReference>
<evidence type="ECO:0000256" key="2">
    <source>
        <dbReference type="ARBA" id="ARBA00022517"/>
    </source>
</evidence>
<keyword evidence="8" id="KW-1185">Reference proteome</keyword>
<name>J8ZZ01_EDHAE</name>
<comment type="caution">
    <text evidence="7">The sequence shown here is derived from an EMBL/GenBank/DDBJ whole genome shotgun (WGS) entry which is preliminary data.</text>
</comment>
<evidence type="ECO:0000313" key="8">
    <source>
        <dbReference type="Proteomes" id="UP000003163"/>
    </source>
</evidence>
<dbReference type="HOGENOM" id="CLU_081098_1_0_1"/>
<dbReference type="GO" id="GO:0032040">
    <property type="term" value="C:small-subunit processome"/>
    <property type="evidence" value="ECO:0007669"/>
    <property type="project" value="InterPro"/>
</dbReference>
<evidence type="ECO:0000259" key="6">
    <source>
        <dbReference type="SMART" id="SM00670"/>
    </source>
</evidence>
<dbReference type="VEuPathDB" id="MicrosporidiaDB:EDEG_00938"/>
<dbReference type="SMART" id="SM00670">
    <property type="entry name" value="PINc"/>
    <property type="match status" value="1"/>
</dbReference>
<evidence type="ECO:0000256" key="3">
    <source>
        <dbReference type="ARBA" id="ARBA00022552"/>
    </source>
</evidence>
<accession>J8ZZ01</accession>
<comment type="subcellular location">
    <subcellularLocation>
        <location evidence="1">Nucleus</location>
        <location evidence="1">Nucleolus</location>
    </subcellularLocation>
</comment>
<dbReference type="FunFam" id="3.40.50.1010:FF:000039">
    <property type="entry name" value="rRNA-processing protein FCF1 family protein"/>
    <property type="match status" value="1"/>
</dbReference>
<keyword evidence="3" id="KW-0698">rRNA processing</keyword>
<dbReference type="OrthoDB" id="76105at2759"/>
<evidence type="ECO:0000313" key="7">
    <source>
        <dbReference type="EMBL" id="EJW04918.1"/>
    </source>
</evidence>
<evidence type="ECO:0000256" key="5">
    <source>
        <dbReference type="ARBA" id="ARBA00024026"/>
    </source>
</evidence>
<dbReference type="InterPro" id="IPR029060">
    <property type="entry name" value="PIN-like_dom_sf"/>
</dbReference>
<reference evidence="7 8" key="1">
    <citation type="submission" date="2011-08" db="EMBL/GenBank/DDBJ databases">
        <authorList>
            <person name="Liu Z.J."/>
            <person name="Shi F.L."/>
            <person name="Lu J.Q."/>
            <person name="Li M."/>
            <person name="Wang Z.L."/>
        </authorList>
    </citation>
    <scope>NUCLEOTIDE SEQUENCE [LARGE SCALE GENOMIC DNA]</scope>
    <source>
        <strain evidence="7 8">USNM 41457</strain>
    </source>
</reference>
<reference evidence="8" key="2">
    <citation type="submission" date="2015-07" db="EMBL/GenBank/DDBJ databases">
        <title>Contrasting host-pathogen interactions and genome evolution in two generalist and specialist microsporidian pathogens of mosquitoes.</title>
        <authorList>
            <consortium name="The Broad Institute Genomics Platform"/>
            <consortium name="The Broad Institute Genome Sequencing Center for Infectious Disease"/>
            <person name="Cuomo C.A."/>
            <person name="Sanscrainte N.D."/>
            <person name="Goldberg J.M."/>
            <person name="Heiman D."/>
            <person name="Young S."/>
            <person name="Zeng Q."/>
            <person name="Becnel J.J."/>
            <person name="Birren B.W."/>
        </authorList>
    </citation>
    <scope>NUCLEOTIDE SEQUENCE [LARGE SCALE GENOMIC DNA]</scope>
    <source>
        <strain evidence="8">USNM 41457</strain>
    </source>
</reference>
<dbReference type="CDD" id="cd09864">
    <property type="entry name" value="PIN_Fcf1-like"/>
    <property type="match status" value="1"/>
</dbReference>
<dbReference type="FunCoup" id="J8ZZ01">
    <property type="interactions" value="272"/>
</dbReference>
<evidence type="ECO:0000256" key="4">
    <source>
        <dbReference type="ARBA" id="ARBA00023242"/>
    </source>
</evidence>
<evidence type="ECO:0000256" key="1">
    <source>
        <dbReference type="ARBA" id="ARBA00004604"/>
    </source>
</evidence>
<dbReference type="InterPro" id="IPR037503">
    <property type="entry name" value="Fcf1_PIN"/>
</dbReference>
<dbReference type="OMA" id="PECVFAE"/>
<protein>
    <recommendedName>
        <fullName evidence="6">PIN domain-containing protein</fullName>
    </recommendedName>
</protein>
<dbReference type="InParanoid" id="J8ZZ01"/>
<dbReference type="STRING" id="1003232.J8ZZ01"/>
<dbReference type="Proteomes" id="UP000003163">
    <property type="component" value="Unassembled WGS sequence"/>
</dbReference>
<dbReference type="GO" id="GO:0006364">
    <property type="term" value="P:rRNA processing"/>
    <property type="evidence" value="ECO:0007669"/>
    <property type="project" value="UniProtKB-KW"/>
</dbReference>
<dbReference type="EMBL" id="AFBI03000012">
    <property type="protein sequence ID" value="EJW04918.1"/>
    <property type="molecule type" value="Genomic_DNA"/>
</dbReference>
<feature type="domain" description="PIN" evidence="6">
    <location>
        <begin position="52"/>
        <end position="152"/>
    </location>
</feature>
<dbReference type="PANTHER" id="PTHR12416">
    <property type="entry name" value="RRNA-PROCESSING PROTEIN UTP23 HOMOLOG"/>
    <property type="match status" value="1"/>
</dbReference>
<dbReference type="SUPFAM" id="SSF88723">
    <property type="entry name" value="PIN domain-like"/>
    <property type="match status" value="1"/>
</dbReference>
<organism evidence="7 8">
    <name type="scientific">Edhazardia aedis (strain USNM 41457)</name>
    <name type="common">Microsporidian parasite</name>
    <dbReference type="NCBI Taxonomy" id="1003232"/>
    <lineage>
        <taxon>Eukaryota</taxon>
        <taxon>Fungi</taxon>
        <taxon>Fungi incertae sedis</taxon>
        <taxon>Microsporidia</taxon>
        <taxon>Edhazardia</taxon>
    </lineage>
</organism>
<dbReference type="Gene3D" id="3.40.50.1010">
    <property type="entry name" value="5'-nuclease"/>
    <property type="match status" value="1"/>
</dbReference>
<comment type="similarity">
    <text evidence="5">Belongs to the UTP23/FCF1 family. FCF1 subfamily.</text>
</comment>
<keyword evidence="2" id="KW-0690">Ribosome biogenesis</keyword>
<dbReference type="GO" id="GO:0004540">
    <property type="term" value="F:RNA nuclease activity"/>
    <property type="evidence" value="ECO:0007669"/>
    <property type="project" value="UniProtKB-ARBA"/>
</dbReference>
<gene>
    <name evidence="7" type="ORF">EDEG_00938</name>
</gene>
<dbReference type="Pfam" id="PF04900">
    <property type="entry name" value="Fcf1"/>
    <property type="match status" value="1"/>
</dbReference>
<proteinExistence type="inferred from homology"/>
<keyword evidence="4" id="KW-0539">Nucleus</keyword>
<dbReference type="AlphaFoldDB" id="J8ZZ01"/>
<sequence>MARSKRGIKKIKLKPMLNCKRNKEIKITEGTQNIEPNFDDYFKINHQLIPPYNVIVDTNFINFSIKKKLDMHTEFIKCLCSGVNLYITDCVIAELEKLGNIFRVALALVKDDKKFKRLTCNHIGTYVDDCIIERITAHRCYLVATCDTELKQRIRKIPGVPIIYVKGYSYDVEKLPKAVIKKL</sequence>
<dbReference type="InterPro" id="IPR006984">
    <property type="entry name" value="Fcf1/UTP23"/>
</dbReference>